<feature type="transmembrane region" description="Helical" evidence="1">
    <location>
        <begin position="34"/>
        <end position="51"/>
    </location>
</feature>
<evidence type="ECO:0000259" key="2">
    <source>
        <dbReference type="Pfam" id="PF01757"/>
    </source>
</evidence>
<evidence type="ECO:0000256" key="1">
    <source>
        <dbReference type="SAM" id="Phobius"/>
    </source>
</evidence>
<keyword evidence="1" id="KW-1133">Transmembrane helix</keyword>
<gene>
    <name evidence="3" type="ORF">CPJCM30710_13850</name>
</gene>
<keyword evidence="3" id="KW-0808">Transferase</keyword>
<dbReference type="GO" id="GO:0016747">
    <property type="term" value="F:acyltransferase activity, transferring groups other than amino-acyl groups"/>
    <property type="evidence" value="ECO:0007669"/>
    <property type="project" value="InterPro"/>
</dbReference>
<dbReference type="InterPro" id="IPR002656">
    <property type="entry name" value="Acyl_transf_3_dom"/>
</dbReference>
<sequence length="330" mass="38122">MGSLKRIDYLDIAKGFLIISVVLSHSEFEYAPMIYWFHMPAFFIISGMLFKDGLNLEAQIKKFFLPYLTFSLVDMAFTFLAYPQDLSLENVILYGWRHIYSGKAIPGVFWFVPCLFLTKVIFNYGKKYIKKPYFTALIVLLYLAGHAYSLKVIPDAVENITTSMYLPWNIDVLMVAIPYYAIGYVMNDCISIITKKSTFLISLILCVVFYELNLKLGIYYFLNLKFSEFKFVVLDLVVPLIFTICIISFSSILVEGRLRRFLLYTGKNSLIVMYLHKPLESFLLSKVNFGYITYTIIGTLIPVLFSLIIVDRHKIAQLVFKGKGIKVRYA</sequence>
<feature type="transmembrane region" description="Helical" evidence="1">
    <location>
        <begin position="261"/>
        <end position="279"/>
    </location>
</feature>
<organism evidence="3 4">
    <name type="scientific">Clostridium polyendosporum</name>
    <dbReference type="NCBI Taxonomy" id="69208"/>
    <lineage>
        <taxon>Bacteria</taxon>
        <taxon>Bacillati</taxon>
        <taxon>Bacillota</taxon>
        <taxon>Clostridia</taxon>
        <taxon>Eubacteriales</taxon>
        <taxon>Clostridiaceae</taxon>
        <taxon>Clostridium</taxon>
    </lineage>
</organism>
<feature type="transmembrane region" description="Helical" evidence="1">
    <location>
        <begin position="291"/>
        <end position="310"/>
    </location>
</feature>
<dbReference type="AlphaFoldDB" id="A0A919RYQ4"/>
<dbReference type="RefSeq" id="WP_212903446.1">
    <property type="nucleotide sequence ID" value="NZ_BOPZ01000009.1"/>
</dbReference>
<dbReference type="InterPro" id="IPR052734">
    <property type="entry name" value="Nod_factor_acetyltransferase"/>
</dbReference>
<reference evidence="3" key="1">
    <citation type="submission" date="2021-03" db="EMBL/GenBank/DDBJ databases">
        <title>Taxonomic study of Clostridium polyendosporum from meadow-gley soil under rice.</title>
        <authorList>
            <person name="Kobayashi H."/>
            <person name="Tanizawa Y."/>
            <person name="Yagura M."/>
        </authorList>
    </citation>
    <scope>NUCLEOTIDE SEQUENCE</scope>
    <source>
        <strain evidence="3">JCM 30710</strain>
    </source>
</reference>
<feature type="transmembrane region" description="Helical" evidence="1">
    <location>
        <begin position="233"/>
        <end position="254"/>
    </location>
</feature>
<feature type="transmembrane region" description="Helical" evidence="1">
    <location>
        <begin position="198"/>
        <end position="221"/>
    </location>
</feature>
<dbReference type="Pfam" id="PF01757">
    <property type="entry name" value="Acyl_transf_3"/>
    <property type="match status" value="1"/>
</dbReference>
<keyword evidence="1" id="KW-0812">Transmembrane</keyword>
<comment type="caution">
    <text evidence="3">The sequence shown here is derived from an EMBL/GenBank/DDBJ whole genome shotgun (WGS) entry which is preliminary data.</text>
</comment>
<keyword evidence="1" id="KW-0472">Membrane</keyword>
<evidence type="ECO:0000313" key="3">
    <source>
        <dbReference type="EMBL" id="GIM28719.1"/>
    </source>
</evidence>
<feature type="transmembrane region" description="Helical" evidence="1">
    <location>
        <begin position="134"/>
        <end position="153"/>
    </location>
</feature>
<keyword evidence="4" id="KW-1185">Reference proteome</keyword>
<feature type="transmembrane region" description="Helical" evidence="1">
    <location>
        <begin position="165"/>
        <end position="186"/>
    </location>
</feature>
<feature type="transmembrane region" description="Helical" evidence="1">
    <location>
        <begin position="104"/>
        <end position="122"/>
    </location>
</feature>
<evidence type="ECO:0000313" key="4">
    <source>
        <dbReference type="Proteomes" id="UP000679179"/>
    </source>
</evidence>
<protein>
    <submittedName>
        <fullName evidence="3">Acyltransferase</fullName>
    </submittedName>
</protein>
<keyword evidence="3" id="KW-0012">Acyltransferase</keyword>
<accession>A0A919RYQ4</accession>
<dbReference type="PANTHER" id="PTHR37312">
    <property type="entry name" value="MEMBRANE-BOUND ACYLTRANSFERASE YKRP-RELATED"/>
    <property type="match status" value="1"/>
</dbReference>
<feature type="transmembrane region" description="Helical" evidence="1">
    <location>
        <begin position="63"/>
        <end position="84"/>
    </location>
</feature>
<name>A0A919RYQ4_9CLOT</name>
<feature type="domain" description="Acyltransferase 3" evidence="2">
    <location>
        <begin position="8"/>
        <end position="310"/>
    </location>
</feature>
<proteinExistence type="predicted"/>
<dbReference type="Proteomes" id="UP000679179">
    <property type="component" value="Unassembled WGS sequence"/>
</dbReference>
<dbReference type="PANTHER" id="PTHR37312:SF1">
    <property type="entry name" value="MEMBRANE-BOUND ACYLTRANSFERASE YKRP-RELATED"/>
    <property type="match status" value="1"/>
</dbReference>
<dbReference type="EMBL" id="BOPZ01000009">
    <property type="protein sequence ID" value="GIM28719.1"/>
    <property type="molecule type" value="Genomic_DNA"/>
</dbReference>